<evidence type="ECO:0000313" key="2">
    <source>
        <dbReference type="EMBL" id="SPP27390.1"/>
    </source>
</evidence>
<dbReference type="AlphaFoldDB" id="A0A2X0R032"/>
<dbReference type="EMBL" id="OUNC01000006">
    <property type="protein sequence ID" value="SPP27390.1"/>
    <property type="molecule type" value="Genomic_DNA"/>
</dbReference>
<organism evidence="2 3">
    <name type="scientific">Brochothrix thermosphacta</name>
    <name type="common">Microbacterium thermosphactum</name>
    <dbReference type="NCBI Taxonomy" id="2756"/>
    <lineage>
        <taxon>Bacteria</taxon>
        <taxon>Bacillati</taxon>
        <taxon>Bacillota</taxon>
        <taxon>Bacilli</taxon>
        <taxon>Bacillales</taxon>
        <taxon>Listeriaceae</taxon>
        <taxon>Brochothrix</taxon>
    </lineage>
</organism>
<feature type="transmembrane region" description="Helical" evidence="1">
    <location>
        <begin position="26"/>
        <end position="46"/>
    </location>
</feature>
<keyword evidence="1" id="KW-1133">Transmembrane helix</keyword>
<evidence type="ECO:0000256" key="1">
    <source>
        <dbReference type="SAM" id="Phobius"/>
    </source>
</evidence>
<dbReference type="Proteomes" id="UP000270190">
    <property type="component" value="Unassembled WGS sequence"/>
</dbReference>
<reference evidence="3" key="1">
    <citation type="submission" date="2018-04" db="EMBL/GenBank/DDBJ databases">
        <authorList>
            <person name="Illikoud N."/>
        </authorList>
    </citation>
    <scope>NUCLEOTIDE SEQUENCE [LARGE SCALE GENOMIC DNA]</scope>
</reference>
<name>A0A2X0R032_BROTH</name>
<sequence>MYNYFCVSYFLTNKNNINLIYSDSRYHLTLMVLYMLAKGTMLLGLLF</sequence>
<evidence type="ECO:0000313" key="3">
    <source>
        <dbReference type="Proteomes" id="UP000270190"/>
    </source>
</evidence>
<keyword evidence="1" id="KW-0472">Membrane</keyword>
<keyword evidence="1" id="KW-0812">Transmembrane</keyword>
<protein>
    <submittedName>
        <fullName evidence="2">Uncharacterized protein</fullName>
    </submittedName>
</protein>
<proteinExistence type="predicted"/>
<gene>
    <name evidence="2" type="ORF">BTBSAS_140022</name>
</gene>
<accession>A0A2X0R032</accession>